<dbReference type="PANTHER" id="PTHR40394:SF2">
    <property type="entry name" value="QUINOL:CYTOCHROME C OXIDOREDUCTASE MEMBRANE PROTEIN"/>
    <property type="match status" value="1"/>
</dbReference>
<evidence type="ECO:0000256" key="1">
    <source>
        <dbReference type="SAM" id="Phobius"/>
    </source>
</evidence>
<proteinExistence type="predicted"/>
<name>A0A538T905_UNCEI</name>
<dbReference type="PANTHER" id="PTHR40394">
    <property type="entry name" value="LIPOPROTEIN-RELATED"/>
    <property type="match status" value="1"/>
</dbReference>
<feature type="transmembrane region" description="Helical" evidence="1">
    <location>
        <begin position="61"/>
        <end position="83"/>
    </location>
</feature>
<accession>A0A538T905</accession>
<protein>
    <submittedName>
        <fullName evidence="2">DUF3341 domain-containing protein</fullName>
    </submittedName>
</protein>
<evidence type="ECO:0000313" key="2">
    <source>
        <dbReference type="EMBL" id="TMQ60077.1"/>
    </source>
</evidence>
<feature type="transmembrane region" description="Helical" evidence="1">
    <location>
        <begin position="103"/>
        <end position="130"/>
    </location>
</feature>
<dbReference type="EMBL" id="VBOW01000017">
    <property type="protein sequence ID" value="TMQ60077.1"/>
    <property type="molecule type" value="Genomic_DNA"/>
</dbReference>
<reference evidence="2 3" key="1">
    <citation type="journal article" date="2019" name="Nat. Microbiol.">
        <title>Mediterranean grassland soil C-N compound turnover is dependent on rainfall and depth, and is mediated by genomically divergent microorganisms.</title>
        <authorList>
            <person name="Diamond S."/>
            <person name="Andeer P.F."/>
            <person name="Li Z."/>
            <person name="Crits-Christoph A."/>
            <person name="Burstein D."/>
            <person name="Anantharaman K."/>
            <person name="Lane K.R."/>
            <person name="Thomas B.C."/>
            <person name="Pan C."/>
            <person name="Northen T.R."/>
            <person name="Banfield J.F."/>
        </authorList>
    </citation>
    <scope>NUCLEOTIDE SEQUENCE [LARGE SCALE GENOMIC DNA]</scope>
    <source>
        <strain evidence="2">WS_6</strain>
    </source>
</reference>
<gene>
    <name evidence="2" type="ORF">E6K76_02875</name>
</gene>
<comment type="caution">
    <text evidence="2">The sequence shown here is derived from an EMBL/GenBank/DDBJ whole genome shotgun (WGS) entry which is preliminary data.</text>
</comment>
<dbReference type="Pfam" id="PF11821">
    <property type="entry name" value="ActD"/>
    <property type="match status" value="1"/>
</dbReference>
<sequence length="180" mass="19782">MFLDRFRKRRPVRAVLALYDDPDRLLNAAALAKEHGLEGIDAFTPYPVHGLSEALGIRKSWVPYVTLVMGLSGAALGLTFEIWTSAFDWPINVGGKPYISLPAFIPVMFECGVLLGGTMTLAALILACGLPDLKGPILDRNFTNDRFGLYVPEHGPSWNEERIFRILGGTGAVDLRVVRV</sequence>
<dbReference type="InterPro" id="IPR021776">
    <property type="entry name" value="ActD"/>
</dbReference>
<organism evidence="2 3">
    <name type="scientific">Eiseniibacteriota bacterium</name>
    <dbReference type="NCBI Taxonomy" id="2212470"/>
    <lineage>
        <taxon>Bacteria</taxon>
        <taxon>Candidatus Eiseniibacteriota</taxon>
    </lineage>
</organism>
<dbReference type="AlphaFoldDB" id="A0A538T905"/>
<keyword evidence="1" id="KW-1133">Transmembrane helix</keyword>
<keyword evidence="1" id="KW-0472">Membrane</keyword>
<dbReference type="Proteomes" id="UP000316852">
    <property type="component" value="Unassembled WGS sequence"/>
</dbReference>
<keyword evidence="1" id="KW-0812">Transmembrane</keyword>
<evidence type="ECO:0000313" key="3">
    <source>
        <dbReference type="Proteomes" id="UP000316852"/>
    </source>
</evidence>